<reference evidence="2 3" key="1">
    <citation type="journal article" date="2014" name="Antonie Van Leeuwenhoek">
        <title>Hyphomonas beringensis sp. nov. and Hyphomonas chukchiensis sp. nov., isolated from surface seawater of the Bering Sea and Chukchi Sea.</title>
        <authorList>
            <person name="Li C."/>
            <person name="Lai Q."/>
            <person name="Li G."/>
            <person name="Dong C."/>
            <person name="Wang J."/>
            <person name="Liao Y."/>
            <person name="Shao Z."/>
        </authorList>
    </citation>
    <scope>NUCLEOTIDE SEQUENCE [LARGE SCALE GENOMIC DNA]</scope>
    <source>
        <strain evidence="2 3">MHS-2</strain>
    </source>
</reference>
<dbReference type="AlphaFoldDB" id="A0A059FPZ9"/>
<organism evidence="2 3">
    <name type="scientific">Hyphomonas johnsonii MHS-2</name>
    <dbReference type="NCBI Taxonomy" id="1280950"/>
    <lineage>
        <taxon>Bacteria</taxon>
        <taxon>Pseudomonadati</taxon>
        <taxon>Pseudomonadota</taxon>
        <taxon>Alphaproteobacteria</taxon>
        <taxon>Hyphomonadales</taxon>
        <taxon>Hyphomonadaceae</taxon>
        <taxon>Hyphomonas</taxon>
    </lineage>
</organism>
<dbReference type="OrthoDB" id="7620411at2"/>
<evidence type="ECO:0008006" key="4">
    <source>
        <dbReference type="Google" id="ProtNLM"/>
    </source>
</evidence>
<evidence type="ECO:0000313" key="2">
    <source>
        <dbReference type="EMBL" id="KCZ92697.1"/>
    </source>
</evidence>
<protein>
    <recommendedName>
        <fullName evidence="4">Lipoprotein</fullName>
    </recommendedName>
</protein>
<dbReference type="PATRIC" id="fig|1280950.3.peg.1418"/>
<keyword evidence="1" id="KW-0732">Signal</keyword>
<evidence type="ECO:0000313" key="3">
    <source>
        <dbReference type="Proteomes" id="UP000025171"/>
    </source>
</evidence>
<dbReference type="STRING" id="1280950.HJO_07077"/>
<proteinExistence type="predicted"/>
<gene>
    <name evidence="2" type="ORF">HJO_07077</name>
</gene>
<keyword evidence="3" id="KW-1185">Reference proteome</keyword>
<name>A0A059FPZ9_9PROT</name>
<dbReference type="Proteomes" id="UP000025171">
    <property type="component" value="Unassembled WGS sequence"/>
</dbReference>
<feature type="signal peptide" evidence="1">
    <location>
        <begin position="1"/>
        <end position="20"/>
    </location>
</feature>
<evidence type="ECO:0000256" key="1">
    <source>
        <dbReference type="SAM" id="SignalP"/>
    </source>
</evidence>
<dbReference type="EMBL" id="ARYK01000003">
    <property type="protein sequence ID" value="KCZ92697.1"/>
    <property type="molecule type" value="Genomic_DNA"/>
</dbReference>
<dbReference type="RefSeq" id="WP_156945467.1">
    <property type="nucleotide sequence ID" value="NZ_ARYK01000003.1"/>
</dbReference>
<comment type="caution">
    <text evidence="2">The sequence shown here is derived from an EMBL/GenBank/DDBJ whole genome shotgun (WGS) entry which is preliminary data.</text>
</comment>
<accession>A0A059FPZ9</accession>
<sequence length="112" mass="12244">MKRFRYLLVAPLLLATPACVATKIVTVPVGIAVGATKMAGKSVIYVGGTAVRVTGDALDGPDEKVKLDVTLKTRTGRTKHVRKTVKVKYLEREIKKIEKKGRIVDVEVKKVD</sequence>
<feature type="chain" id="PRO_5001572690" description="Lipoprotein" evidence="1">
    <location>
        <begin position="21"/>
        <end position="112"/>
    </location>
</feature>